<reference evidence="2 3" key="1">
    <citation type="submission" date="2020-07" db="EMBL/GenBank/DDBJ databases">
        <title>Moheibacter lacus sp. nov., a member of the family Flavobacteriaceae isolated from freshwater lake sediment.</title>
        <authorList>
            <person name="Liu Y."/>
        </authorList>
    </citation>
    <scope>NUCLEOTIDE SEQUENCE [LARGE SCALE GENOMIC DNA]</scope>
    <source>
        <strain evidence="2 3">BDHS18</strain>
    </source>
</reference>
<keyword evidence="1" id="KW-0472">Membrane</keyword>
<gene>
    <name evidence="2" type="ORF">HU137_00645</name>
</gene>
<accession>A0A838ZQU1</accession>
<sequence length="70" mass="7851">MKNFILTFLTFLLPVVKIFAQVPPPPDQGEDAGGPGAPSTPIDQYVFILLMIALIFVAYFVWNQRKLVRS</sequence>
<name>A0A838ZQU1_9FLAO</name>
<protein>
    <recommendedName>
        <fullName evidence="4">Signal peptidase</fullName>
    </recommendedName>
</protein>
<organism evidence="2 3">
    <name type="scientific">Moheibacter lacus</name>
    <dbReference type="NCBI Taxonomy" id="2745851"/>
    <lineage>
        <taxon>Bacteria</taxon>
        <taxon>Pseudomonadati</taxon>
        <taxon>Bacteroidota</taxon>
        <taxon>Flavobacteriia</taxon>
        <taxon>Flavobacteriales</taxon>
        <taxon>Weeksellaceae</taxon>
        <taxon>Moheibacter</taxon>
    </lineage>
</organism>
<feature type="transmembrane region" description="Helical" evidence="1">
    <location>
        <begin position="44"/>
        <end position="62"/>
    </location>
</feature>
<keyword evidence="1" id="KW-0812">Transmembrane</keyword>
<evidence type="ECO:0008006" key="4">
    <source>
        <dbReference type="Google" id="ProtNLM"/>
    </source>
</evidence>
<proteinExistence type="predicted"/>
<dbReference type="Proteomes" id="UP000552241">
    <property type="component" value="Unassembled WGS sequence"/>
</dbReference>
<evidence type="ECO:0000256" key="1">
    <source>
        <dbReference type="SAM" id="Phobius"/>
    </source>
</evidence>
<comment type="caution">
    <text evidence="2">The sequence shown here is derived from an EMBL/GenBank/DDBJ whole genome shotgun (WGS) entry which is preliminary data.</text>
</comment>
<evidence type="ECO:0000313" key="2">
    <source>
        <dbReference type="EMBL" id="MBA5628273.1"/>
    </source>
</evidence>
<keyword evidence="3" id="KW-1185">Reference proteome</keyword>
<keyword evidence="1" id="KW-1133">Transmembrane helix</keyword>
<evidence type="ECO:0000313" key="3">
    <source>
        <dbReference type="Proteomes" id="UP000552241"/>
    </source>
</evidence>
<dbReference type="EMBL" id="JACDZE010000001">
    <property type="protein sequence ID" value="MBA5628273.1"/>
    <property type="molecule type" value="Genomic_DNA"/>
</dbReference>
<dbReference type="AlphaFoldDB" id="A0A838ZQU1"/>
<dbReference type="RefSeq" id="WP_182041879.1">
    <property type="nucleotide sequence ID" value="NZ_JACDZE010000001.1"/>
</dbReference>